<dbReference type="EMBL" id="JOKN01000043">
    <property type="protein sequence ID" value="KEQ55945.1"/>
    <property type="molecule type" value="Genomic_DNA"/>
</dbReference>
<name>A0A081RL72_9ARCH</name>
<keyword evidence="1" id="KW-0472">Membrane</keyword>
<gene>
    <name evidence="2" type="ORF">AAA799N04_01625</name>
</gene>
<dbReference type="Proteomes" id="UP000028059">
    <property type="component" value="Unassembled WGS sequence"/>
</dbReference>
<evidence type="ECO:0000256" key="1">
    <source>
        <dbReference type="SAM" id="Phobius"/>
    </source>
</evidence>
<dbReference type="PATRIC" id="fig|1502293.3.peg.1504"/>
<feature type="transmembrane region" description="Helical" evidence="1">
    <location>
        <begin position="59"/>
        <end position="81"/>
    </location>
</feature>
<keyword evidence="1" id="KW-0812">Transmembrane</keyword>
<comment type="caution">
    <text evidence="2">The sequence shown here is derived from an EMBL/GenBank/DDBJ whole genome shotgun (WGS) entry which is preliminary data.</text>
</comment>
<evidence type="ECO:0000313" key="2">
    <source>
        <dbReference type="EMBL" id="KEQ55945.1"/>
    </source>
</evidence>
<organism evidence="2 3">
    <name type="scientific">Marine Group I thaumarchaeote SCGC AAA799-N04</name>
    <dbReference type="NCBI Taxonomy" id="1502293"/>
    <lineage>
        <taxon>Archaea</taxon>
        <taxon>Nitrososphaerota</taxon>
        <taxon>Marine Group I</taxon>
    </lineage>
</organism>
<evidence type="ECO:0000313" key="3">
    <source>
        <dbReference type="Proteomes" id="UP000028059"/>
    </source>
</evidence>
<keyword evidence="1" id="KW-1133">Transmembrane helix</keyword>
<proteinExistence type="predicted"/>
<sequence length="170" mass="18479">MERRINNMHRQAIKLVFSNPSYVAISISIFAMMMLLLLSAQEYLFFEPFLVFHIPDGMFPSFVSIIAVSALIGLVISFSIFQIRTKQASTKKVSAGLTGSFVGAGAGICTSCGSLALPIISVLGVAGATSLNFLTIYEFPIRLIAIAILIGTYFLMIKGINSECNIRTKK</sequence>
<reference evidence="2 3" key="1">
    <citation type="submission" date="2014-06" db="EMBL/GenBank/DDBJ databases">
        <authorList>
            <person name="Ngugi D.K."/>
            <person name="Blom J."/>
            <person name="Alam I."/>
            <person name="Rashid M."/>
            <person name="Ba Alawi W."/>
            <person name="Zhang G."/>
            <person name="Hikmawan T."/>
            <person name="Guan Y."/>
            <person name="Antunes A."/>
            <person name="Siam R."/>
            <person name="ElDorry H."/>
            <person name="Bajic V."/>
            <person name="Stingl U."/>
        </authorList>
    </citation>
    <scope>NUCLEOTIDE SEQUENCE [LARGE SCALE GENOMIC DNA]</scope>
    <source>
        <strain evidence="2">SCGC AAA799-N04</strain>
    </source>
</reference>
<feature type="transmembrane region" description="Helical" evidence="1">
    <location>
        <begin position="139"/>
        <end position="160"/>
    </location>
</feature>
<protein>
    <submittedName>
        <fullName evidence="2">Uncharacterized protein</fullName>
    </submittedName>
</protein>
<feature type="transmembrane region" description="Helical" evidence="1">
    <location>
        <begin position="101"/>
        <end position="127"/>
    </location>
</feature>
<feature type="transmembrane region" description="Helical" evidence="1">
    <location>
        <begin position="21"/>
        <end position="39"/>
    </location>
</feature>
<keyword evidence="3" id="KW-1185">Reference proteome</keyword>
<accession>A0A081RL72</accession>
<dbReference type="AlphaFoldDB" id="A0A081RL72"/>